<gene>
    <name evidence="6" type="primary">TENM2_3</name>
    <name evidence="6" type="ORF">SK128_021647</name>
</gene>
<evidence type="ECO:0000313" key="6">
    <source>
        <dbReference type="EMBL" id="KAK7065757.1"/>
    </source>
</evidence>
<evidence type="ECO:0000256" key="3">
    <source>
        <dbReference type="ARBA" id="ARBA00023157"/>
    </source>
</evidence>
<proteinExistence type="predicted"/>
<keyword evidence="1 4" id="KW-0245">EGF-like domain</keyword>
<sequence>DCPHPTCSGHGWCVGGTCVCQKGWQGPDCSQMDMDALQCLPDCNGHGAFSVENHACVCDQPWTGSDCSKKACSLDCGPHGSCENDACHCHIGWIGPTCSERLCDTRCSEHGQCKNGTCVCMTGWNGRHCTLSGCPGNCRNRGTCEADHEGIWRCRCETGWDGTDCSAMLETQCNDNTDNDRDGLVDCEDPECCTHHSCNGSVLCVSTAPPIDILLRKQPPGATASFFEKMRFLIEEDSLQLFTNGDNFNQRFESYVPCRLRLLENNAFWTRLRYR</sequence>
<feature type="disulfide bond" evidence="4">
    <location>
        <begin position="156"/>
        <end position="165"/>
    </location>
</feature>
<dbReference type="PANTHER" id="PTHR11219">
    <property type="entry name" value="TENEURIN AND N-ACETYLGLUCOSAMINE-1-PHOSPHODIESTER ALPHA-N-ACETYLGLUCOSAMINIDASE"/>
    <property type="match status" value="1"/>
</dbReference>
<reference evidence="6 7" key="1">
    <citation type="submission" date="2023-11" db="EMBL/GenBank/DDBJ databases">
        <title>Halocaridina rubra genome assembly.</title>
        <authorList>
            <person name="Smith C."/>
        </authorList>
    </citation>
    <scope>NUCLEOTIDE SEQUENCE [LARGE SCALE GENOMIC DNA]</scope>
    <source>
        <strain evidence="6">EP-1</strain>
        <tissue evidence="6">Whole</tissue>
    </source>
</reference>
<dbReference type="SMART" id="SM00181">
    <property type="entry name" value="EGF"/>
    <property type="match status" value="5"/>
</dbReference>
<evidence type="ECO:0000256" key="4">
    <source>
        <dbReference type="PROSITE-ProRule" id="PRU00076"/>
    </source>
</evidence>
<dbReference type="InterPro" id="IPR051216">
    <property type="entry name" value="Teneurin"/>
</dbReference>
<keyword evidence="7" id="KW-1185">Reference proteome</keyword>
<evidence type="ECO:0000256" key="1">
    <source>
        <dbReference type="ARBA" id="ARBA00022536"/>
    </source>
</evidence>
<dbReference type="FunFam" id="2.10.25.10:FF:000021">
    <property type="entry name" value="Teneurin transmembrane protein 2"/>
    <property type="match status" value="2"/>
</dbReference>
<dbReference type="SUPFAM" id="SSF57196">
    <property type="entry name" value="EGF/Laminin"/>
    <property type="match status" value="2"/>
</dbReference>
<evidence type="ECO:0000256" key="2">
    <source>
        <dbReference type="ARBA" id="ARBA00022737"/>
    </source>
</evidence>
<dbReference type="Pfam" id="PF25024">
    <property type="entry name" value="EGF_TEN"/>
    <property type="match status" value="1"/>
</dbReference>
<comment type="caution">
    <text evidence="6">The sequence shown here is derived from an EMBL/GenBank/DDBJ whole genome shotgun (WGS) entry which is preliminary data.</text>
</comment>
<feature type="domain" description="EGF-like" evidence="5">
    <location>
        <begin position="130"/>
        <end position="166"/>
    </location>
</feature>
<dbReference type="EMBL" id="JAXCGZ010019933">
    <property type="protein sequence ID" value="KAK7065757.1"/>
    <property type="molecule type" value="Genomic_DNA"/>
</dbReference>
<feature type="non-terminal residue" evidence="6">
    <location>
        <position position="1"/>
    </location>
</feature>
<name>A0AAN8WGK1_HALRR</name>
<evidence type="ECO:0000313" key="7">
    <source>
        <dbReference type="Proteomes" id="UP001381693"/>
    </source>
</evidence>
<dbReference type="InterPro" id="IPR000742">
    <property type="entry name" value="EGF"/>
</dbReference>
<dbReference type="PROSITE" id="PS01186">
    <property type="entry name" value="EGF_2"/>
    <property type="match status" value="2"/>
</dbReference>
<evidence type="ECO:0000259" key="5">
    <source>
        <dbReference type="PROSITE" id="PS50026"/>
    </source>
</evidence>
<dbReference type="Proteomes" id="UP001381693">
    <property type="component" value="Unassembled WGS sequence"/>
</dbReference>
<organism evidence="6 7">
    <name type="scientific">Halocaridina rubra</name>
    <name type="common">Hawaiian red shrimp</name>
    <dbReference type="NCBI Taxonomy" id="373956"/>
    <lineage>
        <taxon>Eukaryota</taxon>
        <taxon>Metazoa</taxon>
        <taxon>Ecdysozoa</taxon>
        <taxon>Arthropoda</taxon>
        <taxon>Crustacea</taxon>
        <taxon>Multicrustacea</taxon>
        <taxon>Malacostraca</taxon>
        <taxon>Eumalacostraca</taxon>
        <taxon>Eucarida</taxon>
        <taxon>Decapoda</taxon>
        <taxon>Pleocyemata</taxon>
        <taxon>Caridea</taxon>
        <taxon>Atyoidea</taxon>
        <taxon>Atyidae</taxon>
        <taxon>Halocaridina</taxon>
    </lineage>
</organism>
<dbReference type="Gene3D" id="2.10.25.10">
    <property type="entry name" value="Laminin"/>
    <property type="match status" value="4"/>
</dbReference>
<comment type="caution">
    <text evidence="4">Lacks conserved residue(s) required for the propagation of feature annotation.</text>
</comment>
<keyword evidence="3 4" id="KW-1015">Disulfide bond</keyword>
<protein>
    <submittedName>
        <fullName evidence="6">Teneurin-2</fullName>
    </submittedName>
</protein>
<dbReference type="PROSITE" id="PS00022">
    <property type="entry name" value="EGF_1"/>
    <property type="match status" value="2"/>
</dbReference>
<keyword evidence="2" id="KW-0677">Repeat</keyword>
<feature type="disulfide bond" evidence="4">
    <location>
        <begin position="134"/>
        <end position="144"/>
    </location>
</feature>
<dbReference type="PANTHER" id="PTHR11219:SF72">
    <property type="entry name" value="TENEURIN-M"/>
    <property type="match status" value="1"/>
</dbReference>
<dbReference type="PROSITE" id="PS50026">
    <property type="entry name" value="EGF_3"/>
    <property type="match status" value="1"/>
</dbReference>
<dbReference type="AlphaFoldDB" id="A0AAN8WGK1"/>
<accession>A0AAN8WGK1</accession>
<dbReference type="GO" id="GO:0008045">
    <property type="term" value="P:motor neuron axon guidance"/>
    <property type="evidence" value="ECO:0007669"/>
    <property type="project" value="TreeGrafter"/>
</dbReference>